<comment type="caution">
    <text evidence="2">The sequence shown here is derived from an EMBL/GenBank/DDBJ whole genome shotgun (WGS) entry which is preliminary data.</text>
</comment>
<keyword evidence="1" id="KW-0812">Transmembrane</keyword>
<feature type="transmembrane region" description="Helical" evidence="1">
    <location>
        <begin position="48"/>
        <end position="69"/>
    </location>
</feature>
<dbReference type="Pfam" id="PF06151">
    <property type="entry name" value="Trehalose_recp"/>
    <property type="match status" value="1"/>
</dbReference>
<keyword evidence="3" id="KW-1185">Reference proteome</keyword>
<dbReference type="Proteomes" id="UP000887013">
    <property type="component" value="Unassembled WGS sequence"/>
</dbReference>
<protein>
    <recommendedName>
        <fullName evidence="4">Gustatory receptor</fullName>
    </recommendedName>
</protein>
<proteinExistence type="predicted"/>
<dbReference type="OrthoDB" id="6422868at2759"/>
<dbReference type="GO" id="GO:0016020">
    <property type="term" value="C:membrane"/>
    <property type="evidence" value="ECO:0007669"/>
    <property type="project" value="InterPro"/>
</dbReference>
<keyword evidence="1" id="KW-0472">Membrane</keyword>
<sequence>MVNYFEEVMSLPIFLVIVNEYMNLFYGFQQLDNTHKFAVTKTTKYHSFGILSMCLRSFVAFMSICLAASSVHDASKNAKNVQKEMLEKVIDSGNHTYRNQLLFLTYNSPAIKLSAWGFIFFTRGLILTALGSIIAYSLLVNQILV</sequence>
<evidence type="ECO:0000313" key="2">
    <source>
        <dbReference type="EMBL" id="GFU47339.1"/>
    </source>
</evidence>
<keyword evidence="1" id="KW-1133">Transmembrane helix</keyword>
<dbReference type="GO" id="GO:0008527">
    <property type="term" value="F:taste receptor activity"/>
    <property type="evidence" value="ECO:0007669"/>
    <property type="project" value="InterPro"/>
</dbReference>
<feature type="transmembrane region" description="Helical" evidence="1">
    <location>
        <begin position="12"/>
        <end position="28"/>
    </location>
</feature>
<gene>
    <name evidence="2" type="primary">AVEN_133582_1</name>
    <name evidence="2" type="ORF">NPIL_82171</name>
</gene>
<name>A0A8X6R3T9_NEPPI</name>
<accession>A0A8X6R3T9</accession>
<organism evidence="2 3">
    <name type="scientific">Nephila pilipes</name>
    <name type="common">Giant wood spider</name>
    <name type="synonym">Nephila maculata</name>
    <dbReference type="NCBI Taxonomy" id="299642"/>
    <lineage>
        <taxon>Eukaryota</taxon>
        <taxon>Metazoa</taxon>
        <taxon>Ecdysozoa</taxon>
        <taxon>Arthropoda</taxon>
        <taxon>Chelicerata</taxon>
        <taxon>Arachnida</taxon>
        <taxon>Araneae</taxon>
        <taxon>Araneomorphae</taxon>
        <taxon>Entelegynae</taxon>
        <taxon>Araneoidea</taxon>
        <taxon>Nephilidae</taxon>
        <taxon>Nephila</taxon>
    </lineage>
</organism>
<evidence type="ECO:0000313" key="3">
    <source>
        <dbReference type="Proteomes" id="UP000887013"/>
    </source>
</evidence>
<dbReference type="AlphaFoldDB" id="A0A8X6R3T9"/>
<dbReference type="InterPro" id="IPR009318">
    <property type="entry name" value="Gustatory_rcpt"/>
</dbReference>
<dbReference type="EMBL" id="BMAW01086450">
    <property type="protein sequence ID" value="GFU47339.1"/>
    <property type="molecule type" value="Genomic_DNA"/>
</dbReference>
<evidence type="ECO:0008006" key="4">
    <source>
        <dbReference type="Google" id="ProtNLM"/>
    </source>
</evidence>
<evidence type="ECO:0000256" key="1">
    <source>
        <dbReference type="SAM" id="Phobius"/>
    </source>
</evidence>
<feature type="transmembrane region" description="Helical" evidence="1">
    <location>
        <begin position="115"/>
        <end position="139"/>
    </location>
</feature>
<reference evidence="2" key="1">
    <citation type="submission" date="2020-08" db="EMBL/GenBank/DDBJ databases">
        <title>Multicomponent nature underlies the extraordinary mechanical properties of spider dragline silk.</title>
        <authorList>
            <person name="Kono N."/>
            <person name="Nakamura H."/>
            <person name="Mori M."/>
            <person name="Yoshida Y."/>
            <person name="Ohtoshi R."/>
            <person name="Malay A.D."/>
            <person name="Moran D.A.P."/>
            <person name="Tomita M."/>
            <person name="Numata K."/>
            <person name="Arakawa K."/>
        </authorList>
    </citation>
    <scope>NUCLEOTIDE SEQUENCE</scope>
</reference>